<dbReference type="PANTHER" id="PTHR40280">
    <property type="entry name" value="BLR6907 PROTEIN"/>
    <property type="match status" value="1"/>
</dbReference>
<reference evidence="3" key="1">
    <citation type="submission" date="2021-01" db="EMBL/GenBank/DDBJ databases">
        <authorList>
            <person name="Corre E."/>
            <person name="Pelletier E."/>
            <person name="Niang G."/>
            <person name="Scheremetjew M."/>
            <person name="Finn R."/>
            <person name="Kale V."/>
            <person name="Holt S."/>
            <person name="Cochrane G."/>
            <person name="Meng A."/>
            <person name="Brown T."/>
            <person name="Cohen L."/>
        </authorList>
    </citation>
    <scope>NUCLEOTIDE SEQUENCE</scope>
    <source>
        <strain evidence="3">SAG 11-49</strain>
    </source>
</reference>
<accession>A0A7S0X206</accession>
<evidence type="ECO:0000313" key="3">
    <source>
        <dbReference type="EMBL" id="CAD8697160.1"/>
    </source>
</evidence>
<dbReference type="GO" id="GO:0046872">
    <property type="term" value="F:metal ion binding"/>
    <property type="evidence" value="ECO:0007669"/>
    <property type="project" value="UniProtKB-KW"/>
</dbReference>
<dbReference type="Gene3D" id="3.10.180.10">
    <property type="entry name" value="2,3-Dihydroxybiphenyl 1,2-Dioxygenase, domain 1"/>
    <property type="match status" value="1"/>
</dbReference>
<gene>
    <name evidence="3" type="ORF">CLEI1391_LOCUS21347</name>
</gene>
<protein>
    <recommendedName>
        <fullName evidence="2">VOC domain-containing protein</fullName>
    </recommendedName>
</protein>
<dbReference type="EMBL" id="HBFB01037941">
    <property type="protein sequence ID" value="CAD8697160.1"/>
    <property type="molecule type" value="Transcribed_RNA"/>
</dbReference>
<keyword evidence="1" id="KW-0479">Metal-binding</keyword>
<feature type="domain" description="VOC" evidence="2">
    <location>
        <begin position="85"/>
        <end position="201"/>
    </location>
</feature>
<sequence length="435" mass="47336">MLQQAVSRRVISSIDSPVINPHWVKSRPICNTTSFVSAYTKLPYRGAFQMSHATSAPHVVDPAPSPVAGPLSGQHTAQDFGNVICMEHVNLEVPDLEVARMFYEEGLGLTIDPSKTGAQRGGSHVMWYNVGRQQLHICKGPHAQRLPQGGAIGLVLPDVGGVAHRLEGLQSQLGDIAVTRLSHHTLEVKDPHGVTFIIHDVSAPPGAQEDAQQPVCDPHIAYLLLPCFPGTAVHIARFYADRLGALVRVSGGRKRSDGSKGLIRGEVLLGLPGTRLVFTEQPGLPAWSEQAAAALYDGWHVCFYIADFSGTYSRCQPLLFNSHPYRDKVHSFDDALRNRQFRFQDIRATPLPAHTVSAAGPSNDIPAAQPTPDDPGPWLRQVPEHLVEQLPACAGAKEQPAGSAPLLYRISHEVRSLAHPFFLRPLYNRTAGGFL</sequence>
<organism evidence="3">
    <name type="scientific">Chlamydomonas leiostraca</name>
    <dbReference type="NCBI Taxonomy" id="1034604"/>
    <lineage>
        <taxon>Eukaryota</taxon>
        <taxon>Viridiplantae</taxon>
        <taxon>Chlorophyta</taxon>
        <taxon>core chlorophytes</taxon>
        <taxon>Chlorophyceae</taxon>
        <taxon>CS clade</taxon>
        <taxon>Chlamydomonadales</taxon>
        <taxon>Chlamydomonadaceae</taxon>
        <taxon>Chlamydomonas</taxon>
    </lineage>
</organism>
<name>A0A7S0X206_9CHLO</name>
<dbReference type="SUPFAM" id="SSF54593">
    <property type="entry name" value="Glyoxalase/Bleomycin resistance protein/Dihydroxybiphenyl dioxygenase"/>
    <property type="match status" value="1"/>
</dbReference>
<dbReference type="PROSITE" id="PS00934">
    <property type="entry name" value="GLYOXALASE_I_1"/>
    <property type="match status" value="1"/>
</dbReference>
<dbReference type="PANTHER" id="PTHR40280:SF1">
    <property type="entry name" value="VOC DOMAIN-CONTAINING PROTEIN"/>
    <property type="match status" value="1"/>
</dbReference>
<evidence type="ECO:0000256" key="1">
    <source>
        <dbReference type="ARBA" id="ARBA00022723"/>
    </source>
</evidence>
<dbReference type="InterPro" id="IPR037523">
    <property type="entry name" value="VOC_core"/>
</dbReference>
<dbReference type="AlphaFoldDB" id="A0A7S0X206"/>
<dbReference type="PROSITE" id="PS51819">
    <property type="entry name" value="VOC"/>
    <property type="match status" value="1"/>
</dbReference>
<proteinExistence type="predicted"/>
<dbReference type="InterPro" id="IPR029068">
    <property type="entry name" value="Glyas_Bleomycin-R_OHBP_Dase"/>
</dbReference>
<evidence type="ECO:0000259" key="2">
    <source>
        <dbReference type="PROSITE" id="PS51819"/>
    </source>
</evidence>
<dbReference type="GO" id="GO:0004462">
    <property type="term" value="F:lactoylglutathione lyase activity"/>
    <property type="evidence" value="ECO:0007669"/>
    <property type="project" value="InterPro"/>
</dbReference>
<dbReference type="InterPro" id="IPR018146">
    <property type="entry name" value="Glyoxalase_1_CS"/>
</dbReference>